<accession>A0A6J4TIS6</accession>
<feature type="compositionally biased region" description="Basic residues" evidence="1">
    <location>
        <begin position="111"/>
        <end position="123"/>
    </location>
</feature>
<feature type="compositionally biased region" description="Gly residues" evidence="1">
    <location>
        <begin position="64"/>
        <end position="73"/>
    </location>
</feature>
<evidence type="ECO:0000313" key="2">
    <source>
        <dbReference type="EMBL" id="CAA9523778.1"/>
    </source>
</evidence>
<feature type="compositionally biased region" description="Low complexity" evidence="1">
    <location>
        <begin position="20"/>
        <end position="41"/>
    </location>
</feature>
<reference evidence="2" key="1">
    <citation type="submission" date="2020-02" db="EMBL/GenBank/DDBJ databases">
        <authorList>
            <person name="Meier V. D."/>
        </authorList>
    </citation>
    <scope>NUCLEOTIDE SEQUENCE</scope>
    <source>
        <strain evidence="2">AVDCRST_MAG79</strain>
    </source>
</reference>
<organism evidence="2">
    <name type="scientific">uncultured Thermoleophilia bacterium</name>
    <dbReference type="NCBI Taxonomy" id="1497501"/>
    <lineage>
        <taxon>Bacteria</taxon>
        <taxon>Bacillati</taxon>
        <taxon>Actinomycetota</taxon>
        <taxon>Thermoleophilia</taxon>
        <taxon>environmental samples</taxon>
    </lineage>
</organism>
<name>A0A6J4TIS6_9ACTN</name>
<feature type="compositionally biased region" description="Basic residues" evidence="1">
    <location>
        <begin position="1"/>
        <end position="14"/>
    </location>
</feature>
<sequence>MRRPPQHLGSRHPPGRTIPTRSTQDSRSTTSSAPRSAAISRQLTEGQHGLEAGDPAAGHDGAVAGAGGVGGQHGPASGRRWIMVPACCPTARSTSAVARARLRETRTSASFRHRRPRGGRRPRREPDDDVSVLASDVDGGVHTSPADQQPHRVAGPEILPPLPAAQRPDDERAVLAAVVHRRPAHPPGASPGGLHHEDVPAQRGVQRRTQDGHHDGIDDVAHRRVPEAHVRPDAPRGTRCGALSRRRTPWRSGTPAWS</sequence>
<feature type="region of interest" description="Disordered" evidence="1">
    <location>
        <begin position="1"/>
        <end position="75"/>
    </location>
</feature>
<dbReference type="AlphaFoldDB" id="A0A6J4TIS6"/>
<feature type="region of interest" description="Disordered" evidence="1">
    <location>
        <begin position="182"/>
        <end position="258"/>
    </location>
</feature>
<feature type="region of interest" description="Disordered" evidence="1">
    <location>
        <begin position="103"/>
        <end position="165"/>
    </location>
</feature>
<proteinExistence type="predicted"/>
<feature type="compositionally biased region" description="Basic and acidic residues" evidence="1">
    <location>
        <begin position="208"/>
        <end position="236"/>
    </location>
</feature>
<feature type="compositionally biased region" description="Low complexity" evidence="1">
    <location>
        <begin position="52"/>
        <end position="63"/>
    </location>
</feature>
<evidence type="ECO:0000256" key="1">
    <source>
        <dbReference type="SAM" id="MobiDB-lite"/>
    </source>
</evidence>
<protein>
    <submittedName>
        <fullName evidence="2">Uncharacterized protein</fullName>
    </submittedName>
</protein>
<feature type="compositionally biased region" description="Low complexity" evidence="1">
    <location>
        <begin position="131"/>
        <end position="141"/>
    </location>
</feature>
<gene>
    <name evidence="2" type="ORF">AVDCRST_MAG79-346</name>
</gene>
<dbReference type="EMBL" id="CADCWC010000066">
    <property type="protein sequence ID" value="CAA9523778.1"/>
    <property type="molecule type" value="Genomic_DNA"/>
</dbReference>